<dbReference type="AlphaFoldDB" id="A0A0F9TNP8"/>
<organism evidence="1">
    <name type="scientific">marine sediment metagenome</name>
    <dbReference type="NCBI Taxonomy" id="412755"/>
    <lineage>
        <taxon>unclassified sequences</taxon>
        <taxon>metagenomes</taxon>
        <taxon>ecological metagenomes</taxon>
    </lineage>
</organism>
<evidence type="ECO:0000313" key="1">
    <source>
        <dbReference type="EMBL" id="KKN50726.1"/>
    </source>
</evidence>
<dbReference type="EMBL" id="LAZR01001098">
    <property type="protein sequence ID" value="KKN50726.1"/>
    <property type="molecule type" value="Genomic_DNA"/>
</dbReference>
<sequence length="57" mass="6197">MVKPTSYQIAAAAAQDAGNRSMRKAGRKRWSSKDYNAACAEFNRILPLKVAAKKAGK</sequence>
<name>A0A0F9TNP8_9ZZZZ</name>
<gene>
    <name evidence="1" type="ORF">LCGC14_0629880</name>
</gene>
<reference evidence="1" key="1">
    <citation type="journal article" date="2015" name="Nature">
        <title>Complex archaea that bridge the gap between prokaryotes and eukaryotes.</title>
        <authorList>
            <person name="Spang A."/>
            <person name="Saw J.H."/>
            <person name="Jorgensen S.L."/>
            <person name="Zaremba-Niedzwiedzka K."/>
            <person name="Martijn J."/>
            <person name="Lind A.E."/>
            <person name="van Eijk R."/>
            <person name="Schleper C."/>
            <person name="Guy L."/>
            <person name="Ettema T.J."/>
        </authorList>
    </citation>
    <scope>NUCLEOTIDE SEQUENCE</scope>
</reference>
<protein>
    <submittedName>
        <fullName evidence="1">Uncharacterized protein</fullName>
    </submittedName>
</protein>
<proteinExistence type="predicted"/>
<comment type="caution">
    <text evidence="1">The sequence shown here is derived from an EMBL/GenBank/DDBJ whole genome shotgun (WGS) entry which is preliminary data.</text>
</comment>
<accession>A0A0F9TNP8</accession>